<gene>
    <name evidence="2" type="ORF">DL89DRAFT_51227</name>
</gene>
<feature type="compositionally biased region" description="Polar residues" evidence="1">
    <location>
        <begin position="56"/>
        <end position="70"/>
    </location>
</feature>
<dbReference type="Proteomes" id="UP000193922">
    <property type="component" value="Unassembled WGS sequence"/>
</dbReference>
<sequence length="262" mass="27655">MHTWTEHSSKGTAAMAAQIHQRTRVHGPSTRHGEPERRARAQGSPSTALTGMEAGPQSQKHTQHSTGSGRNNEHWQEAASPLTYGHKTPSQSPASKPLAAHMQTRLPPNSGSPSTAVAASSFSSSLSSSPSPSLNPYTGSLRSMFHPSATNAHVGVSPPTRTSGDGSFPSRNHAGSLLPANIRRASFQQQPRPRTPTAFFTADDLALDESAEARPPRASQTNATAASHAAQSGPILAARPQPAHPYRQAAGDARCEQIVQPR</sequence>
<feature type="compositionally biased region" description="Low complexity" evidence="1">
    <location>
        <begin position="112"/>
        <end position="132"/>
    </location>
</feature>
<dbReference type="GeneID" id="63808397"/>
<comment type="caution">
    <text evidence="2">The sequence shown here is derived from an EMBL/GenBank/DDBJ whole genome shotgun (WGS) entry which is preliminary data.</text>
</comment>
<reference evidence="2 3" key="1">
    <citation type="submission" date="2016-07" db="EMBL/GenBank/DDBJ databases">
        <title>Pervasive Adenine N6-methylation of Active Genes in Fungi.</title>
        <authorList>
            <consortium name="DOE Joint Genome Institute"/>
            <person name="Mondo S.J."/>
            <person name="Dannebaum R.O."/>
            <person name="Kuo R.C."/>
            <person name="Labutti K."/>
            <person name="Haridas S."/>
            <person name="Kuo A."/>
            <person name="Salamov A."/>
            <person name="Ahrendt S.R."/>
            <person name="Lipzen A."/>
            <person name="Sullivan W."/>
            <person name="Andreopoulos W.B."/>
            <person name="Clum A."/>
            <person name="Lindquist E."/>
            <person name="Daum C."/>
            <person name="Ramamoorthy G.K."/>
            <person name="Gryganskyi A."/>
            <person name="Culley D."/>
            <person name="Magnuson J.K."/>
            <person name="James T.Y."/>
            <person name="O'Malley M.A."/>
            <person name="Stajich J.E."/>
            <person name="Spatafora J.W."/>
            <person name="Visel A."/>
            <person name="Grigoriev I.V."/>
        </authorList>
    </citation>
    <scope>NUCLEOTIDE SEQUENCE [LARGE SCALE GENOMIC DNA]</scope>
    <source>
        <strain evidence="2 3">ATCC 12442</strain>
    </source>
</reference>
<evidence type="ECO:0000256" key="1">
    <source>
        <dbReference type="SAM" id="MobiDB-lite"/>
    </source>
</evidence>
<protein>
    <submittedName>
        <fullName evidence="2">Uncharacterized protein</fullName>
    </submittedName>
</protein>
<organism evidence="2 3">
    <name type="scientific">Linderina pennispora</name>
    <dbReference type="NCBI Taxonomy" id="61395"/>
    <lineage>
        <taxon>Eukaryota</taxon>
        <taxon>Fungi</taxon>
        <taxon>Fungi incertae sedis</taxon>
        <taxon>Zoopagomycota</taxon>
        <taxon>Kickxellomycotina</taxon>
        <taxon>Kickxellomycetes</taxon>
        <taxon>Kickxellales</taxon>
        <taxon>Kickxellaceae</taxon>
        <taxon>Linderina</taxon>
    </lineage>
</organism>
<evidence type="ECO:0000313" key="2">
    <source>
        <dbReference type="EMBL" id="ORX67041.1"/>
    </source>
</evidence>
<dbReference type="RefSeq" id="XP_040740963.1">
    <property type="nucleotide sequence ID" value="XM_040891749.1"/>
</dbReference>
<feature type="region of interest" description="Disordered" evidence="1">
    <location>
        <begin position="1"/>
        <end position="181"/>
    </location>
</feature>
<name>A0A1Y1W0J5_9FUNG</name>
<accession>A0A1Y1W0J5</accession>
<keyword evidence="3" id="KW-1185">Reference proteome</keyword>
<evidence type="ECO:0000313" key="3">
    <source>
        <dbReference type="Proteomes" id="UP000193922"/>
    </source>
</evidence>
<feature type="region of interest" description="Disordered" evidence="1">
    <location>
        <begin position="206"/>
        <end position="262"/>
    </location>
</feature>
<proteinExistence type="predicted"/>
<dbReference type="AlphaFoldDB" id="A0A1Y1W0J5"/>
<dbReference type="EMBL" id="MCFD01000013">
    <property type="protein sequence ID" value="ORX67041.1"/>
    <property type="molecule type" value="Genomic_DNA"/>
</dbReference>